<name>A0ABM9NAK5_RICHE</name>
<keyword evidence="5" id="KW-0812">Transmembrane</keyword>
<evidence type="ECO:0000313" key="6">
    <source>
        <dbReference type="EMBL" id="CAK9120256.1"/>
    </source>
</evidence>
<proteinExistence type="predicted"/>
<evidence type="ECO:0000256" key="4">
    <source>
        <dbReference type="ARBA" id="ARBA00022847"/>
    </source>
</evidence>
<protein>
    <recommendedName>
        <fullName evidence="8">Proline/betaine transporter</fullName>
    </recommendedName>
</protein>
<gene>
    <name evidence="6" type="ORF">OB144RH_02190</name>
</gene>
<dbReference type="PANTHER" id="PTHR43528">
    <property type="entry name" value="ALPHA-KETOGLUTARATE PERMEASE"/>
    <property type="match status" value="1"/>
</dbReference>
<accession>A0ABM9NAK5</accession>
<dbReference type="Proteomes" id="UP001642485">
    <property type="component" value="Chromosome"/>
</dbReference>
<dbReference type="InterPro" id="IPR051084">
    <property type="entry name" value="H+-coupled_symporters"/>
</dbReference>
<keyword evidence="7" id="KW-1185">Reference proteome</keyword>
<dbReference type="PANTHER" id="PTHR43528:SF7">
    <property type="entry name" value="MFS TRANSPORTER"/>
    <property type="match status" value="1"/>
</dbReference>
<sequence length="60" mass="6557">MATSCIVMALLPTYNEIGITASIIIILCRIVQGMSSMGEVIGTEVYLTEFTLSLQYNILL</sequence>
<feature type="transmembrane region" description="Helical" evidence="5">
    <location>
        <begin position="6"/>
        <end position="28"/>
    </location>
</feature>
<keyword evidence="4" id="KW-0769">Symport</keyword>
<organism evidence="6 7">
    <name type="scientific">Rickettsia helvetica</name>
    <dbReference type="NCBI Taxonomy" id="35789"/>
    <lineage>
        <taxon>Bacteria</taxon>
        <taxon>Pseudomonadati</taxon>
        <taxon>Pseudomonadota</taxon>
        <taxon>Alphaproteobacteria</taxon>
        <taxon>Rickettsiales</taxon>
        <taxon>Rickettsiaceae</taxon>
        <taxon>Rickettsieae</taxon>
        <taxon>Rickettsia</taxon>
        <taxon>spotted fever group</taxon>
    </lineage>
</organism>
<keyword evidence="3" id="KW-1003">Cell membrane</keyword>
<evidence type="ECO:0000313" key="7">
    <source>
        <dbReference type="Proteomes" id="UP001642485"/>
    </source>
</evidence>
<evidence type="ECO:0008006" key="8">
    <source>
        <dbReference type="Google" id="ProtNLM"/>
    </source>
</evidence>
<keyword evidence="2" id="KW-0813">Transport</keyword>
<evidence type="ECO:0000256" key="1">
    <source>
        <dbReference type="ARBA" id="ARBA00004651"/>
    </source>
</evidence>
<keyword evidence="5" id="KW-0472">Membrane</keyword>
<dbReference type="EMBL" id="OZ018776">
    <property type="protein sequence ID" value="CAK9120256.1"/>
    <property type="molecule type" value="Genomic_DNA"/>
</dbReference>
<evidence type="ECO:0000256" key="2">
    <source>
        <dbReference type="ARBA" id="ARBA00022448"/>
    </source>
</evidence>
<comment type="subcellular location">
    <subcellularLocation>
        <location evidence="1">Cell membrane</location>
        <topology evidence="1">Multi-pass membrane protein</topology>
    </subcellularLocation>
</comment>
<evidence type="ECO:0000256" key="3">
    <source>
        <dbReference type="ARBA" id="ARBA00022475"/>
    </source>
</evidence>
<reference evidence="6 7" key="1">
    <citation type="submission" date="2024-02" db="EMBL/GenBank/DDBJ databases">
        <authorList>
            <person name="Nijsse B."/>
            <person name="Sprong H."/>
        </authorList>
    </citation>
    <scope>NUCLEOTIDE SEQUENCE [LARGE SCALE GENOMIC DNA]</scope>
    <source>
        <strain evidence="6">OB144</strain>
    </source>
</reference>
<evidence type="ECO:0000256" key="5">
    <source>
        <dbReference type="SAM" id="Phobius"/>
    </source>
</evidence>
<keyword evidence="5" id="KW-1133">Transmembrane helix</keyword>